<keyword evidence="5 7" id="KW-0472">Membrane</keyword>
<dbReference type="GO" id="GO:0043190">
    <property type="term" value="C:ATP-binding cassette (ABC) transporter complex"/>
    <property type="evidence" value="ECO:0007669"/>
    <property type="project" value="InterPro"/>
</dbReference>
<dbReference type="Pfam" id="PF00950">
    <property type="entry name" value="ABC-3"/>
    <property type="match status" value="1"/>
</dbReference>
<comment type="similarity">
    <text evidence="2 6">Belongs to the ABC-3 integral membrane protein family.</text>
</comment>
<comment type="subcellular location">
    <subcellularLocation>
        <location evidence="6">Cell membrane</location>
        <topology evidence="6">Multi-pass membrane protein</topology>
    </subcellularLocation>
    <subcellularLocation>
        <location evidence="1">Membrane</location>
        <topology evidence="1">Multi-pass membrane protein</topology>
    </subcellularLocation>
</comment>
<feature type="transmembrane region" description="Helical" evidence="7">
    <location>
        <begin position="132"/>
        <end position="150"/>
    </location>
</feature>
<keyword evidence="6" id="KW-0813">Transport</keyword>
<dbReference type="SUPFAM" id="SSF81345">
    <property type="entry name" value="ABC transporter involved in vitamin B12 uptake, BtuC"/>
    <property type="match status" value="1"/>
</dbReference>
<evidence type="ECO:0008006" key="10">
    <source>
        <dbReference type="Google" id="ProtNLM"/>
    </source>
</evidence>
<reference evidence="8 9" key="1">
    <citation type="submission" date="2013-04" db="EMBL/GenBank/DDBJ databases">
        <title>The Genome Sequence of Treponema medium ATCC 700293.</title>
        <authorList>
            <consortium name="The Broad Institute Genomics Platform"/>
            <person name="Earl A."/>
            <person name="Ward D."/>
            <person name="Feldgarden M."/>
            <person name="Gevers D."/>
            <person name="Leonetti C."/>
            <person name="Blanton J.M."/>
            <person name="Dewhirst F.E."/>
            <person name="Izard J."/>
            <person name="Walker B."/>
            <person name="Young S."/>
            <person name="Zeng Q."/>
            <person name="Gargeya S."/>
            <person name="Fitzgerald M."/>
            <person name="Haas B."/>
            <person name="Abouelleil A."/>
            <person name="Allen A.W."/>
            <person name="Alvarado L."/>
            <person name="Arachchi H.M."/>
            <person name="Berlin A.M."/>
            <person name="Chapman S.B."/>
            <person name="Gainer-Dewar J."/>
            <person name="Goldberg J."/>
            <person name="Griggs A."/>
            <person name="Gujja S."/>
            <person name="Hansen M."/>
            <person name="Howarth C."/>
            <person name="Imamovic A."/>
            <person name="Ireland A."/>
            <person name="Larimer J."/>
            <person name="McCowan C."/>
            <person name="Murphy C."/>
            <person name="Pearson M."/>
            <person name="Poon T.W."/>
            <person name="Priest M."/>
            <person name="Roberts A."/>
            <person name="Saif S."/>
            <person name="Shea T."/>
            <person name="Sisk P."/>
            <person name="Sykes S."/>
            <person name="Wortman J."/>
            <person name="Nusbaum C."/>
            <person name="Birren B."/>
        </authorList>
    </citation>
    <scope>NUCLEOTIDE SEQUENCE [LARGE SCALE GENOMIC DNA]</scope>
    <source>
        <strain evidence="8 9">ATCC 700293</strain>
    </source>
</reference>
<dbReference type="InterPro" id="IPR001626">
    <property type="entry name" value="ABC_TroCD"/>
</dbReference>
<keyword evidence="3 6" id="KW-0812">Transmembrane</keyword>
<dbReference type="GO" id="GO:0010043">
    <property type="term" value="P:response to zinc ion"/>
    <property type="evidence" value="ECO:0007669"/>
    <property type="project" value="TreeGrafter"/>
</dbReference>
<sequence length="293" mass="30911">MLLIPFQYEYMVKAILVSGGVGGVCALLSCFVVLKGWSLLGDALSHAVVPGVAVAYIIGIPFSVGAFISGMLAALVMGFVKNKTRIREDAVIGIVYTTFFALGVLLISLYPSNISLTTIIMGNILGIADRDIVQTLIIAGGSLIIILLKWKDLRLFSFDPSHARSIGLNTNALYLLLLTLLAVTAIAALQTVGSVLVVAMLVTPGAAAYLLTDRFPIMMGLAAVIGTLTASAGAYISYYLNGSAGGCIVALQFFLFLAILFFAPHHGIISARRTAARSIKAFFGQKNEVCASV</sequence>
<feature type="transmembrane region" description="Helical" evidence="7">
    <location>
        <begin position="219"/>
        <end position="237"/>
    </location>
</feature>
<evidence type="ECO:0000256" key="3">
    <source>
        <dbReference type="ARBA" id="ARBA00022692"/>
    </source>
</evidence>
<evidence type="ECO:0000256" key="7">
    <source>
        <dbReference type="SAM" id="Phobius"/>
    </source>
</evidence>
<evidence type="ECO:0000256" key="6">
    <source>
        <dbReference type="RuleBase" id="RU003943"/>
    </source>
</evidence>
<dbReference type="GO" id="GO:0071281">
    <property type="term" value="P:cellular response to iron ion"/>
    <property type="evidence" value="ECO:0007669"/>
    <property type="project" value="UniProtKB-ARBA"/>
</dbReference>
<keyword evidence="4 7" id="KW-1133">Transmembrane helix</keyword>
<feature type="transmembrane region" description="Helical" evidence="7">
    <location>
        <begin position="171"/>
        <end position="189"/>
    </location>
</feature>
<dbReference type="InterPro" id="IPR037294">
    <property type="entry name" value="ABC_BtuC-like"/>
</dbReference>
<dbReference type="CDD" id="cd06550">
    <property type="entry name" value="TM_ABC_iron-siderophores_like"/>
    <property type="match status" value="1"/>
</dbReference>
<evidence type="ECO:0000256" key="1">
    <source>
        <dbReference type="ARBA" id="ARBA00004141"/>
    </source>
</evidence>
<feature type="transmembrane region" description="Helical" evidence="7">
    <location>
        <begin position="91"/>
        <end position="112"/>
    </location>
</feature>
<accession>A0AA87NTR1</accession>
<dbReference type="GO" id="GO:0055085">
    <property type="term" value="P:transmembrane transport"/>
    <property type="evidence" value="ECO:0007669"/>
    <property type="project" value="InterPro"/>
</dbReference>
<protein>
    <recommendedName>
        <fullName evidence="10">Metal ABC transporter permease</fullName>
    </recommendedName>
</protein>
<feature type="transmembrane region" description="Helical" evidence="7">
    <location>
        <begin position="195"/>
        <end position="212"/>
    </location>
</feature>
<gene>
    <name evidence="8" type="ORF">HMPREF9195_01948</name>
</gene>
<feature type="transmembrane region" description="Helical" evidence="7">
    <location>
        <begin position="54"/>
        <end position="79"/>
    </location>
</feature>
<evidence type="ECO:0000313" key="9">
    <source>
        <dbReference type="Proteomes" id="UP000014634"/>
    </source>
</evidence>
<dbReference type="FunFam" id="1.10.3470.10:FF:000003">
    <property type="entry name" value="Iron ABC transporter permease SitD"/>
    <property type="match status" value="1"/>
</dbReference>
<dbReference type="Proteomes" id="UP000014634">
    <property type="component" value="Unassembled WGS sequence"/>
</dbReference>
<evidence type="ECO:0000256" key="2">
    <source>
        <dbReference type="ARBA" id="ARBA00008034"/>
    </source>
</evidence>
<evidence type="ECO:0000313" key="8">
    <source>
        <dbReference type="EMBL" id="EPF28256.1"/>
    </source>
</evidence>
<evidence type="ECO:0000256" key="5">
    <source>
        <dbReference type="ARBA" id="ARBA00023136"/>
    </source>
</evidence>
<comment type="caution">
    <text evidence="8">The sequence shown here is derived from an EMBL/GenBank/DDBJ whole genome shotgun (WGS) entry which is preliminary data.</text>
</comment>
<dbReference type="PANTHER" id="PTHR30477:SF13">
    <property type="entry name" value="IRON TRANSPORT SYSTEM MEMBRANE PROTEIN HI_0360-RELATED"/>
    <property type="match status" value="1"/>
</dbReference>
<feature type="transmembrane region" description="Helical" evidence="7">
    <location>
        <begin position="12"/>
        <end position="34"/>
    </location>
</feature>
<dbReference type="EMBL" id="ATFE01000013">
    <property type="protein sequence ID" value="EPF28256.1"/>
    <property type="molecule type" value="Genomic_DNA"/>
</dbReference>
<feature type="transmembrane region" description="Helical" evidence="7">
    <location>
        <begin position="243"/>
        <end position="263"/>
    </location>
</feature>
<dbReference type="Gene3D" id="1.10.3470.10">
    <property type="entry name" value="ABC transporter involved in vitamin B12 uptake, BtuC"/>
    <property type="match status" value="1"/>
</dbReference>
<evidence type="ECO:0000256" key="4">
    <source>
        <dbReference type="ARBA" id="ARBA00022989"/>
    </source>
</evidence>
<name>A0AA87NTR1_TREMD</name>
<organism evidence="8 9">
    <name type="scientific">Treponema medium ATCC 700293</name>
    <dbReference type="NCBI Taxonomy" id="1125700"/>
    <lineage>
        <taxon>Bacteria</taxon>
        <taxon>Pseudomonadati</taxon>
        <taxon>Spirochaetota</taxon>
        <taxon>Spirochaetia</taxon>
        <taxon>Spirochaetales</taxon>
        <taxon>Treponemataceae</taxon>
        <taxon>Treponema</taxon>
    </lineage>
</organism>
<proteinExistence type="inferred from homology"/>
<dbReference type="AlphaFoldDB" id="A0AA87NTR1"/>
<dbReference type="PANTHER" id="PTHR30477">
    <property type="entry name" value="ABC-TRANSPORTER METAL-BINDING PROTEIN"/>
    <property type="match status" value="1"/>
</dbReference>